<organism evidence="13 14">
    <name type="scientific">Opacimonas viscosa</name>
    <dbReference type="NCBI Taxonomy" id="2961944"/>
    <lineage>
        <taxon>Bacteria</taxon>
        <taxon>Pseudomonadati</taxon>
        <taxon>Pseudomonadota</taxon>
        <taxon>Gammaproteobacteria</taxon>
        <taxon>Alteromonadales</taxon>
        <taxon>Alteromonadaceae</taxon>
        <taxon>Opacimonas</taxon>
    </lineage>
</organism>
<reference evidence="13" key="1">
    <citation type="submission" date="2022-07" db="EMBL/GenBank/DDBJ databases">
        <title>Characterization of the Novel Bacterium Alteromonas immobilis LMIT006 and Alteromonas gregis LMIT007.</title>
        <authorList>
            <person name="Lin X."/>
        </authorList>
    </citation>
    <scope>NUCLEOTIDE SEQUENCE</scope>
    <source>
        <strain evidence="13">LMIT007</strain>
    </source>
</reference>
<dbReference type="InterPro" id="IPR036135">
    <property type="entry name" value="MoeA_linker/N_sf"/>
</dbReference>
<dbReference type="Pfam" id="PF03453">
    <property type="entry name" value="MoeA_N"/>
    <property type="match status" value="1"/>
</dbReference>
<evidence type="ECO:0000256" key="2">
    <source>
        <dbReference type="ARBA" id="ARBA00002901"/>
    </source>
</evidence>
<keyword evidence="9 11" id="KW-0501">Molybdenum cofactor biosynthesis</keyword>
<dbReference type="InterPro" id="IPR038987">
    <property type="entry name" value="MoeA-like"/>
</dbReference>
<evidence type="ECO:0000256" key="4">
    <source>
        <dbReference type="ARBA" id="ARBA00010763"/>
    </source>
</evidence>
<evidence type="ECO:0000256" key="6">
    <source>
        <dbReference type="ARBA" id="ARBA00022679"/>
    </source>
</evidence>
<accession>A0AA42BL34</accession>
<dbReference type="InterPro" id="IPR001453">
    <property type="entry name" value="MoaB/Mog_dom"/>
</dbReference>
<evidence type="ECO:0000256" key="5">
    <source>
        <dbReference type="ARBA" id="ARBA00022505"/>
    </source>
</evidence>
<evidence type="ECO:0000256" key="10">
    <source>
        <dbReference type="ARBA" id="ARBA00047317"/>
    </source>
</evidence>
<keyword evidence="5 11" id="KW-0500">Molybdenum</keyword>
<dbReference type="FunFam" id="3.40.980.10:FF:000004">
    <property type="entry name" value="Molybdopterin molybdenumtransferase"/>
    <property type="match status" value="1"/>
</dbReference>
<dbReference type="Gene3D" id="2.40.340.10">
    <property type="entry name" value="MoeA, C-terminal, domain IV"/>
    <property type="match status" value="1"/>
</dbReference>
<dbReference type="NCBIfam" id="NF045515">
    <property type="entry name" value="Glp_gephyrin"/>
    <property type="match status" value="1"/>
</dbReference>
<dbReference type="GO" id="GO:0005829">
    <property type="term" value="C:cytosol"/>
    <property type="evidence" value="ECO:0007669"/>
    <property type="project" value="TreeGrafter"/>
</dbReference>
<dbReference type="Proteomes" id="UP001165413">
    <property type="component" value="Unassembled WGS sequence"/>
</dbReference>
<keyword evidence="7 11" id="KW-0479">Metal-binding</keyword>
<dbReference type="SUPFAM" id="SSF63867">
    <property type="entry name" value="MoeA C-terminal domain-like"/>
    <property type="match status" value="1"/>
</dbReference>
<keyword evidence="6 11" id="KW-0808">Transferase</keyword>
<comment type="function">
    <text evidence="2 11">Catalyzes the insertion of molybdate into adenylated molybdopterin with the concomitant release of AMP.</text>
</comment>
<dbReference type="GO" id="GO:0006777">
    <property type="term" value="P:Mo-molybdopterin cofactor biosynthetic process"/>
    <property type="evidence" value="ECO:0007669"/>
    <property type="project" value="UniProtKB-UniRule"/>
</dbReference>
<sequence length="415" mass="44623">MTICDVGTGMLPYNSAKQQVLEQITPCTTSETLPLSQAHGRVLACDIVSPMHVPPHDNSAMDGYALGPTSNSLVPLEYTVVETVLAGQTPQKQLNSGECTRIMTGALLPQNTYAVVMQEQVERNADIIRIANLPRAGSNIRQRGEDIAKDKVIVSKGCALSAVNIGVLASIGIATVEVFRPIKVALLTTGDELQEVGQSLQEGQIYDTNSYVLHSALQKLNCEVLNYGIIKDDLDVITDTLTEAMTQADIIISSGGVSVGDADFVKTALAQLGDVAFWKVAMKPGKPFAFGKLADTVFFGLPGNPVSSVVTFQQLVIPAIETMQGQTPQSLPTFWAIAKERIRKRPGRQDFQRAVYHTDHNGQLMVRALSAQGSGMLTSIQKANCLALLDAPREDVLPGEKIQISLFHPALQASS</sequence>
<evidence type="ECO:0000256" key="1">
    <source>
        <dbReference type="ARBA" id="ARBA00001946"/>
    </source>
</evidence>
<dbReference type="AlphaFoldDB" id="A0AA42BL34"/>
<protein>
    <recommendedName>
        <fullName evidence="11">Molybdopterin molybdenumtransferase</fullName>
        <ecNumber evidence="11">2.10.1.1</ecNumber>
    </recommendedName>
</protein>
<dbReference type="CDD" id="cd00887">
    <property type="entry name" value="MoeA"/>
    <property type="match status" value="1"/>
</dbReference>
<comment type="cofactor">
    <cofactor evidence="1 11">
        <name>Mg(2+)</name>
        <dbReference type="ChEBI" id="CHEBI:18420"/>
    </cofactor>
</comment>
<dbReference type="RefSeq" id="WP_254099311.1">
    <property type="nucleotide sequence ID" value="NZ_JANATA010000005.1"/>
</dbReference>
<dbReference type="InterPro" id="IPR005110">
    <property type="entry name" value="MoeA_linker/N"/>
</dbReference>
<evidence type="ECO:0000256" key="9">
    <source>
        <dbReference type="ARBA" id="ARBA00023150"/>
    </source>
</evidence>
<evidence type="ECO:0000313" key="13">
    <source>
        <dbReference type="EMBL" id="MCP3428199.1"/>
    </source>
</evidence>
<evidence type="ECO:0000256" key="8">
    <source>
        <dbReference type="ARBA" id="ARBA00022842"/>
    </source>
</evidence>
<evidence type="ECO:0000313" key="14">
    <source>
        <dbReference type="Proteomes" id="UP001165413"/>
    </source>
</evidence>
<dbReference type="InterPro" id="IPR005111">
    <property type="entry name" value="MoeA_C_domain_IV"/>
</dbReference>
<dbReference type="PANTHER" id="PTHR10192:SF5">
    <property type="entry name" value="GEPHYRIN"/>
    <property type="match status" value="1"/>
</dbReference>
<dbReference type="GO" id="GO:0061599">
    <property type="term" value="F:molybdopterin molybdotransferase activity"/>
    <property type="evidence" value="ECO:0007669"/>
    <property type="project" value="UniProtKB-UniRule"/>
</dbReference>
<proteinExistence type="inferred from homology"/>
<dbReference type="Gene3D" id="2.170.190.11">
    <property type="entry name" value="Molybdopterin biosynthesis moea protein, domain 3"/>
    <property type="match status" value="1"/>
</dbReference>
<dbReference type="NCBIfam" id="TIGR00177">
    <property type="entry name" value="molyb_syn"/>
    <property type="match status" value="1"/>
</dbReference>
<dbReference type="Gene3D" id="3.40.980.10">
    <property type="entry name" value="MoaB/Mog-like domain"/>
    <property type="match status" value="1"/>
</dbReference>
<evidence type="ECO:0000256" key="3">
    <source>
        <dbReference type="ARBA" id="ARBA00005046"/>
    </source>
</evidence>
<comment type="pathway">
    <text evidence="3 11">Cofactor biosynthesis; molybdopterin biosynthesis.</text>
</comment>
<gene>
    <name evidence="13" type="ORF">NLF92_04495</name>
</gene>
<feature type="domain" description="MoaB/Mog" evidence="12">
    <location>
        <begin position="185"/>
        <end position="322"/>
    </location>
</feature>
<dbReference type="PANTHER" id="PTHR10192">
    <property type="entry name" value="MOLYBDOPTERIN BIOSYNTHESIS PROTEIN"/>
    <property type="match status" value="1"/>
</dbReference>
<dbReference type="GO" id="GO:0046872">
    <property type="term" value="F:metal ion binding"/>
    <property type="evidence" value="ECO:0007669"/>
    <property type="project" value="UniProtKB-UniRule"/>
</dbReference>
<comment type="catalytic activity">
    <reaction evidence="10">
        <text>adenylyl-molybdopterin + molybdate = Mo-molybdopterin + AMP + H(+)</text>
        <dbReference type="Rhea" id="RHEA:35047"/>
        <dbReference type="ChEBI" id="CHEBI:15378"/>
        <dbReference type="ChEBI" id="CHEBI:36264"/>
        <dbReference type="ChEBI" id="CHEBI:62727"/>
        <dbReference type="ChEBI" id="CHEBI:71302"/>
        <dbReference type="ChEBI" id="CHEBI:456215"/>
        <dbReference type="EC" id="2.10.1.1"/>
    </reaction>
</comment>
<comment type="caution">
    <text evidence="13">The sequence shown here is derived from an EMBL/GenBank/DDBJ whole genome shotgun (WGS) entry which is preliminary data.</text>
</comment>
<keyword evidence="14" id="KW-1185">Reference proteome</keyword>
<dbReference type="InterPro" id="IPR036425">
    <property type="entry name" value="MoaB/Mog-like_dom_sf"/>
</dbReference>
<name>A0AA42BL34_9ALTE</name>
<evidence type="ECO:0000256" key="11">
    <source>
        <dbReference type="RuleBase" id="RU365090"/>
    </source>
</evidence>
<dbReference type="SMART" id="SM00852">
    <property type="entry name" value="MoCF_biosynth"/>
    <property type="match status" value="1"/>
</dbReference>
<dbReference type="InterPro" id="IPR036688">
    <property type="entry name" value="MoeA_C_domain_IV_sf"/>
</dbReference>
<dbReference type="InterPro" id="IPR008284">
    <property type="entry name" value="MoCF_biosynth_CS"/>
</dbReference>
<dbReference type="Pfam" id="PF03454">
    <property type="entry name" value="MoeA_C"/>
    <property type="match status" value="1"/>
</dbReference>
<comment type="similarity">
    <text evidence="4 11">Belongs to the MoeA family.</text>
</comment>
<evidence type="ECO:0000256" key="7">
    <source>
        <dbReference type="ARBA" id="ARBA00022723"/>
    </source>
</evidence>
<dbReference type="EC" id="2.10.1.1" evidence="11"/>
<dbReference type="SUPFAM" id="SSF53218">
    <property type="entry name" value="Molybdenum cofactor biosynthesis proteins"/>
    <property type="match status" value="1"/>
</dbReference>
<dbReference type="Pfam" id="PF00994">
    <property type="entry name" value="MoCF_biosynth"/>
    <property type="match status" value="1"/>
</dbReference>
<dbReference type="SUPFAM" id="SSF63882">
    <property type="entry name" value="MoeA N-terminal region -like"/>
    <property type="match status" value="1"/>
</dbReference>
<dbReference type="PROSITE" id="PS01079">
    <property type="entry name" value="MOCF_BIOSYNTHESIS_2"/>
    <property type="match status" value="1"/>
</dbReference>
<evidence type="ECO:0000259" key="12">
    <source>
        <dbReference type="SMART" id="SM00852"/>
    </source>
</evidence>
<dbReference type="Gene3D" id="3.90.105.10">
    <property type="entry name" value="Molybdopterin biosynthesis moea protein, domain 2"/>
    <property type="match status" value="1"/>
</dbReference>
<dbReference type="EMBL" id="JANATA010000005">
    <property type="protein sequence ID" value="MCP3428199.1"/>
    <property type="molecule type" value="Genomic_DNA"/>
</dbReference>
<keyword evidence="8 11" id="KW-0460">Magnesium</keyword>